<proteinExistence type="predicted"/>
<evidence type="ECO:0000313" key="1">
    <source>
        <dbReference type="EMBL" id="SVD76905.1"/>
    </source>
</evidence>
<organism evidence="1">
    <name type="scientific">marine metagenome</name>
    <dbReference type="NCBI Taxonomy" id="408172"/>
    <lineage>
        <taxon>unclassified sequences</taxon>
        <taxon>metagenomes</taxon>
        <taxon>ecological metagenomes</taxon>
    </lineage>
</organism>
<protein>
    <submittedName>
        <fullName evidence="1">Uncharacterized protein</fullName>
    </submittedName>
</protein>
<dbReference type="AlphaFoldDB" id="A0A382Y1Z1"/>
<dbReference type="EMBL" id="UINC01172035">
    <property type="protein sequence ID" value="SVD76905.1"/>
    <property type="molecule type" value="Genomic_DNA"/>
</dbReference>
<gene>
    <name evidence="1" type="ORF">METZ01_LOCUS429759</name>
</gene>
<feature type="non-terminal residue" evidence="1">
    <location>
        <position position="194"/>
    </location>
</feature>
<reference evidence="1" key="1">
    <citation type="submission" date="2018-05" db="EMBL/GenBank/DDBJ databases">
        <authorList>
            <person name="Lanie J.A."/>
            <person name="Ng W.-L."/>
            <person name="Kazmierczak K.M."/>
            <person name="Andrzejewski T.M."/>
            <person name="Davidsen T.M."/>
            <person name="Wayne K.J."/>
            <person name="Tettelin H."/>
            <person name="Glass J.I."/>
            <person name="Rusch D."/>
            <person name="Podicherti R."/>
            <person name="Tsui H.-C.T."/>
            <person name="Winkler M.E."/>
        </authorList>
    </citation>
    <scope>NUCLEOTIDE SEQUENCE</scope>
</reference>
<name>A0A382Y1Z1_9ZZZZ</name>
<accession>A0A382Y1Z1</accession>
<sequence>MSEFDDLLRQELLRTREAEDVDYGPAPVTGLADTFSAGVRSTTKQFGADVEYFKALSNTIIGDDEAAARNIERARIKEEFAAAPVETIETFGRFLEEPTVGGFFTQLAKGTGQVLPYAVTSIVGAGTGALATAVGRGVLTATSRAAAKKLIQESAERVAKNQATPDEKALVQGAYEVLQGQRKAIVRGGLAGAG</sequence>